<feature type="non-terminal residue" evidence="1">
    <location>
        <position position="112"/>
    </location>
</feature>
<reference evidence="1" key="1">
    <citation type="submission" date="2022-03" db="EMBL/GenBank/DDBJ databases">
        <authorList>
            <person name="Martin C."/>
        </authorList>
    </citation>
    <scope>NUCLEOTIDE SEQUENCE</scope>
</reference>
<gene>
    <name evidence="1" type="ORF">OFUS_LOCUS3952</name>
</gene>
<evidence type="ECO:0000313" key="2">
    <source>
        <dbReference type="Proteomes" id="UP000749559"/>
    </source>
</evidence>
<dbReference type="Proteomes" id="UP000749559">
    <property type="component" value="Unassembled WGS sequence"/>
</dbReference>
<dbReference type="OrthoDB" id="10070993at2759"/>
<comment type="caution">
    <text evidence="1">The sequence shown here is derived from an EMBL/GenBank/DDBJ whole genome shotgun (WGS) entry which is preliminary data.</text>
</comment>
<keyword evidence="2" id="KW-1185">Reference proteome</keyword>
<feature type="non-terminal residue" evidence="1">
    <location>
        <position position="1"/>
    </location>
</feature>
<dbReference type="AlphaFoldDB" id="A0A8J1TF82"/>
<dbReference type="EMBL" id="CAIIXF020000002">
    <property type="protein sequence ID" value="CAH1776816.1"/>
    <property type="molecule type" value="Genomic_DNA"/>
</dbReference>
<evidence type="ECO:0000313" key="1">
    <source>
        <dbReference type="EMBL" id="CAH1776816.1"/>
    </source>
</evidence>
<accession>A0A8J1TF82</accession>
<name>A0A8J1TF82_OWEFU</name>
<proteinExistence type="predicted"/>
<sequence length="112" mass="12172">NSYGKHGQVDQSECSMMCNADGNTQTCGATYKNIVYDTGFRMEEDRVSADVAKLSSGATVECSATWNCNNTIDGETRAIDDSMWKAHSHSDMWKLLVSGDAHHVDDSALTSS</sequence>
<protein>
    <submittedName>
        <fullName evidence="1">Uncharacterized protein</fullName>
    </submittedName>
</protein>
<organism evidence="1 2">
    <name type="scientific">Owenia fusiformis</name>
    <name type="common">Polychaete worm</name>
    <dbReference type="NCBI Taxonomy" id="6347"/>
    <lineage>
        <taxon>Eukaryota</taxon>
        <taxon>Metazoa</taxon>
        <taxon>Spiralia</taxon>
        <taxon>Lophotrochozoa</taxon>
        <taxon>Annelida</taxon>
        <taxon>Polychaeta</taxon>
        <taxon>Sedentaria</taxon>
        <taxon>Canalipalpata</taxon>
        <taxon>Sabellida</taxon>
        <taxon>Oweniida</taxon>
        <taxon>Oweniidae</taxon>
        <taxon>Owenia</taxon>
    </lineage>
</organism>